<dbReference type="SUPFAM" id="SSF89796">
    <property type="entry name" value="CoA-transferase family III (CaiB/BaiF)"/>
    <property type="match status" value="1"/>
</dbReference>
<name>Q15JH0_STRHL</name>
<sequence length="146" mass="15826">MTGACRCLEAFGALPSPWKCVSMGSLRGLDGGLAPAVFDFDQTADDRWVIPIACYRRPSDELLSLLGAAHTQEHIRSAIASWISWGLEEAAAEQGTPLAVVRSREEFLAHPQSQAIQTEPLVTAPVLSVSPWVTRLVKAQPPSGFW</sequence>
<dbReference type="EMBL" id="DQ223652">
    <property type="protein sequence ID" value="ABC67260.1"/>
    <property type="molecule type" value="Genomic_DNA"/>
</dbReference>
<dbReference type="AlphaFoldDB" id="Q15JH0"/>
<dbReference type="InterPro" id="IPR023606">
    <property type="entry name" value="CoA-Trfase_III_dom_1_sf"/>
</dbReference>
<evidence type="ECO:0000313" key="1">
    <source>
        <dbReference type="EMBL" id="ABC67260.1"/>
    </source>
</evidence>
<gene>
    <name evidence="1" type="primary">vldT</name>
</gene>
<protein>
    <submittedName>
        <fullName evidence="1">VldT</fullName>
    </submittedName>
</protein>
<organism evidence="1">
    <name type="scientific">Streptomyces hygroscopicus subsp. limoneus</name>
    <dbReference type="NCBI Taxonomy" id="264445"/>
    <lineage>
        <taxon>Bacteria</taxon>
        <taxon>Bacillati</taxon>
        <taxon>Actinomycetota</taxon>
        <taxon>Actinomycetes</taxon>
        <taxon>Kitasatosporales</taxon>
        <taxon>Streptomycetaceae</taxon>
        <taxon>Streptomyces</taxon>
        <taxon>Streptomyces violaceusniger group</taxon>
    </lineage>
</organism>
<reference evidence="1" key="1">
    <citation type="journal article" date="2006" name="Gene">
        <title>Genetic localization and heterologous expression of validamycin biosynthetic gene cluster isolated from Streptomyces hygroscopicus var. limoneus KCCM 11405 (IFO 12704).</title>
        <authorList>
            <person name="Singh D."/>
            <person name="Seo M.J."/>
            <person name="Kwon H.J."/>
            <person name="Rajkarnikar A."/>
            <person name="Kim K.R."/>
            <person name="Kim S.O."/>
            <person name="Suh J.W."/>
        </authorList>
    </citation>
    <scope>NUCLEOTIDE SEQUENCE</scope>
    <source>
        <strain evidence="1">KCCM 11405</strain>
    </source>
</reference>
<proteinExistence type="predicted"/>
<accession>Q15JH0</accession>